<evidence type="ECO:0000313" key="1">
    <source>
        <dbReference type="EMBL" id="JAI46944.1"/>
    </source>
</evidence>
<accession>A0A0K8W7B5</accession>
<sequence>CDSGLKENEIGLSLVWRKPRNHLDDCYFGLHAVQFPIPKLSDCDSVFEDTETIPQRFNQCELNKLIRDLDLSKEASEILASRLKDKKLLERGTKITYYRTRDKAFLTFFTKEDNLVFFNNINGLMQEMWLSKYLPSDWRLLVDSSKRSLKCVLLHNGNVYASIPIAHSTTMKEE</sequence>
<gene>
    <name evidence="1" type="ORF">c0_g2_i1</name>
</gene>
<dbReference type="EMBL" id="GDHF01005370">
    <property type="protein sequence ID" value="JAI46944.1"/>
    <property type="molecule type" value="Transcribed_RNA"/>
</dbReference>
<dbReference type="AlphaFoldDB" id="A0A0K8W7B5"/>
<reference evidence="1" key="1">
    <citation type="submission" date="2015-06" db="EMBL/GenBank/DDBJ databases">
        <authorList>
            <person name="Hoefler B.C."/>
            <person name="Straight P.D."/>
        </authorList>
    </citation>
    <scope>NUCLEOTIDE SEQUENCE</scope>
</reference>
<proteinExistence type="predicted"/>
<dbReference type="PANTHER" id="PTHR46114">
    <property type="entry name" value="APPLE DOMAIN-CONTAINING PROTEIN"/>
    <property type="match status" value="1"/>
</dbReference>
<dbReference type="PANTHER" id="PTHR46114:SF1">
    <property type="entry name" value="ZAD DOMAIN-CONTAINING PROTEIN"/>
    <property type="match status" value="1"/>
</dbReference>
<organism evidence="1">
    <name type="scientific">Bactrocera latifrons</name>
    <name type="common">Malaysian fruit fly</name>
    <name type="synonym">Chaetodacus latifrons</name>
    <dbReference type="NCBI Taxonomy" id="174628"/>
    <lineage>
        <taxon>Eukaryota</taxon>
        <taxon>Metazoa</taxon>
        <taxon>Ecdysozoa</taxon>
        <taxon>Arthropoda</taxon>
        <taxon>Hexapoda</taxon>
        <taxon>Insecta</taxon>
        <taxon>Pterygota</taxon>
        <taxon>Neoptera</taxon>
        <taxon>Endopterygota</taxon>
        <taxon>Diptera</taxon>
        <taxon>Brachycera</taxon>
        <taxon>Muscomorpha</taxon>
        <taxon>Tephritoidea</taxon>
        <taxon>Tephritidae</taxon>
        <taxon>Bactrocera</taxon>
        <taxon>Bactrocera</taxon>
    </lineage>
</organism>
<protein>
    <submittedName>
        <fullName evidence="1">Uncharacterized protein</fullName>
    </submittedName>
</protein>
<name>A0A0K8W7B5_BACLA</name>
<feature type="non-terminal residue" evidence="1">
    <location>
        <position position="1"/>
    </location>
</feature>